<sequence>MSAEISEPESSAVQGAHRAQPQEPLQIIEDEQGLLILGADHQQIDSWLASVGIDAANTRTVKKQSLQKASHAAQALGEAMANDGRWVKMTEESAKLVKQYGSTGTGVVRNKGRIVEIIKFENLSQLKSLANPQMVTGAAGIMAQMALEQAVEEITDYLKSIDKKVDDLLQDQKDQAVADLVGIARLVDETMSIRKNVGSITGTTWSKIADCPRVVAAAQSYALLKIENLAKNLNEASDAAEVETVARRLHKDATEWLGILASAIQLQDKVSVLELDRVLMEQPDTVEQHQQGLQVARRRRLHDVESKLIQLNSSIAESAERMRKQKLLHPFAVDSSLNHLDAVNAQLAQFALAIGIEADQVSIEMAPRWREAAGKFIADGAGTVSTNAKRIGANAVDLGSKAGKAITSGAKHVGQEAKQLRDNIVHTKSEPPQAEAQ</sequence>
<feature type="region of interest" description="Disordered" evidence="1">
    <location>
        <begin position="409"/>
        <end position="437"/>
    </location>
</feature>
<organism evidence="2 3">
    <name type="scientific">Bifidobacterium saguini DSM 23967</name>
    <dbReference type="NCBI Taxonomy" id="1437607"/>
    <lineage>
        <taxon>Bacteria</taxon>
        <taxon>Bacillati</taxon>
        <taxon>Actinomycetota</taxon>
        <taxon>Actinomycetes</taxon>
        <taxon>Bifidobacteriales</taxon>
        <taxon>Bifidobacteriaceae</taxon>
        <taxon>Bifidobacterium</taxon>
    </lineage>
</organism>
<feature type="compositionally biased region" description="Basic and acidic residues" evidence="1">
    <location>
        <begin position="413"/>
        <end position="429"/>
    </location>
</feature>
<accession>A0A087DB87</accession>
<name>A0A087DB87_9BIFI</name>
<dbReference type="RefSeq" id="WP_051917354.1">
    <property type="nucleotide sequence ID" value="NZ_JDUT01000001.1"/>
</dbReference>
<dbReference type="AlphaFoldDB" id="A0A087DB87"/>
<feature type="region of interest" description="Disordered" evidence="1">
    <location>
        <begin position="1"/>
        <end position="21"/>
    </location>
</feature>
<dbReference type="OrthoDB" id="4391631at2"/>
<comment type="caution">
    <text evidence="2">The sequence shown here is derived from an EMBL/GenBank/DDBJ whole genome shotgun (WGS) entry which is preliminary data.</text>
</comment>
<evidence type="ECO:0000313" key="2">
    <source>
        <dbReference type="EMBL" id="KFI92787.1"/>
    </source>
</evidence>
<reference evidence="2 3" key="1">
    <citation type="submission" date="2014-03" db="EMBL/GenBank/DDBJ databases">
        <title>Genomics of Bifidobacteria.</title>
        <authorList>
            <person name="Ventura M."/>
            <person name="Milani C."/>
            <person name="Lugli G.A."/>
        </authorList>
    </citation>
    <scope>NUCLEOTIDE SEQUENCE [LARGE SCALE GENOMIC DNA]</scope>
    <source>
        <strain evidence="2 3">DSM 23967</strain>
    </source>
</reference>
<dbReference type="STRING" id="1437607.BISA_0479"/>
<evidence type="ECO:0000256" key="1">
    <source>
        <dbReference type="SAM" id="MobiDB-lite"/>
    </source>
</evidence>
<protein>
    <submittedName>
        <fullName evidence="2">Uncharacterized protein</fullName>
    </submittedName>
</protein>
<dbReference type="Proteomes" id="UP000029066">
    <property type="component" value="Unassembled WGS sequence"/>
</dbReference>
<dbReference type="EMBL" id="JGZN01000007">
    <property type="protein sequence ID" value="KFI92787.1"/>
    <property type="molecule type" value="Genomic_DNA"/>
</dbReference>
<proteinExistence type="predicted"/>
<evidence type="ECO:0000313" key="3">
    <source>
        <dbReference type="Proteomes" id="UP000029066"/>
    </source>
</evidence>
<gene>
    <name evidence="2" type="ORF">BISA_0479</name>
</gene>